<organism evidence="1 2">
    <name type="scientific">Marseilla massiliensis</name>
    <dbReference type="NCBI Taxonomy" id="1841864"/>
    <lineage>
        <taxon>Bacteria</taxon>
        <taxon>Pseudomonadati</taxon>
        <taxon>Bacteroidota</taxon>
        <taxon>Bacteroidia</taxon>
        <taxon>Bacteroidales</taxon>
        <taxon>Prevotellaceae</taxon>
        <taxon>Marseilla</taxon>
    </lineage>
</organism>
<sequence>MKINSNFVIISFMVSAFLIQSCSNQDDNKVVPLTEQSAMDSIIEKSPIDGAKFYITNRSGNAFFDRLYNDSIVPALRFCNYYELKEICGILKNTICYNRVYEFFKEKKEEYVSSVTLELKQNCEIEKAIFEKIIMPAIVMGVDSMLDEDIGAVFSKYAGGLLNYRKLHFLFGRDRNDFKDMFWEKLDTAKYQEHIRTYIQAYLDTINLKQKEYCLQIVNKEFNNKMILENPMMKIGLTSSTLKHIQKYTLGQKDEILEEAVKDYVVPLALAGVSGGVSTLYDIGSTVYDIKVTIDDIKKQNVNPDDMVKYVCAHDLSFQIENYYMPQCKDIVMGLIDDSNEKLLNYIISNL</sequence>
<dbReference type="EMBL" id="JACJJG010000008">
    <property type="protein sequence ID" value="MBM6672920.1"/>
    <property type="molecule type" value="Genomic_DNA"/>
</dbReference>
<comment type="caution">
    <text evidence="1">The sequence shown here is derived from an EMBL/GenBank/DDBJ whole genome shotgun (WGS) entry which is preliminary data.</text>
</comment>
<protein>
    <recommendedName>
        <fullName evidence="3">Lipoprotein</fullName>
    </recommendedName>
</protein>
<dbReference type="Proteomes" id="UP000706891">
    <property type="component" value="Unassembled WGS sequence"/>
</dbReference>
<reference evidence="1" key="2">
    <citation type="journal article" date="2021" name="Sci. Rep.">
        <title>The distribution of antibiotic resistance genes in chicken gut microbiota commensals.</title>
        <authorList>
            <person name="Juricova H."/>
            <person name="Matiasovicova J."/>
            <person name="Kubasova T."/>
            <person name="Cejkova D."/>
            <person name="Rychlik I."/>
        </authorList>
    </citation>
    <scope>NUCLEOTIDE SEQUENCE</scope>
    <source>
        <strain evidence="1">An824</strain>
    </source>
</reference>
<evidence type="ECO:0000313" key="1">
    <source>
        <dbReference type="EMBL" id="MBM6672920.1"/>
    </source>
</evidence>
<gene>
    <name evidence="1" type="ORF">H6A34_03395</name>
</gene>
<dbReference type="AlphaFoldDB" id="A0A938WRT2"/>
<keyword evidence="2" id="KW-1185">Reference proteome</keyword>
<accession>A0A938WRT2</accession>
<evidence type="ECO:0000313" key="2">
    <source>
        <dbReference type="Proteomes" id="UP000706891"/>
    </source>
</evidence>
<dbReference type="PROSITE" id="PS51257">
    <property type="entry name" value="PROKAR_LIPOPROTEIN"/>
    <property type="match status" value="1"/>
</dbReference>
<evidence type="ECO:0008006" key="3">
    <source>
        <dbReference type="Google" id="ProtNLM"/>
    </source>
</evidence>
<name>A0A938WRT2_9BACT</name>
<reference evidence="1" key="1">
    <citation type="submission" date="2020-08" db="EMBL/GenBank/DDBJ databases">
        <authorList>
            <person name="Cejkova D."/>
            <person name="Kubasova T."/>
            <person name="Jahodarova E."/>
            <person name="Rychlik I."/>
        </authorList>
    </citation>
    <scope>NUCLEOTIDE SEQUENCE</scope>
    <source>
        <strain evidence="1">An824</strain>
    </source>
</reference>
<proteinExistence type="predicted"/>